<dbReference type="Pfam" id="PF00994">
    <property type="entry name" value="MoCF_biosynth"/>
    <property type="match status" value="1"/>
</dbReference>
<dbReference type="GeneID" id="11138687"/>
<reference evidence="2 3" key="1">
    <citation type="journal article" date="2011" name="Stand. Genomic Sci.">
        <title>Complete genome sequence of the hyperthermophilic chemolithoautotroph Pyrolobus fumarii type strain (1A).</title>
        <authorList>
            <person name="Anderson I."/>
            <person name="Goker M."/>
            <person name="Nolan M."/>
            <person name="Lucas S."/>
            <person name="Hammon N."/>
            <person name="Deshpande S."/>
            <person name="Cheng J.F."/>
            <person name="Tapia R."/>
            <person name="Han C."/>
            <person name="Goodwin L."/>
            <person name="Pitluck S."/>
            <person name="Huntemann M."/>
            <person name="Liolios K."/>
            <person name="Ivanova N."/>
            <person name="Pagani I."/>
            <person name="Mavromatis K."/>
            <person name="Ovchinikova G."/>
            <person name="Pati A."/>
            <person name="Chen A."/>
            <person name="Palaniappan K."/>
            <person name="Land M."/>
            <person name="Hauser L."/>
            <person name="Brambilla E.M."/>
            <person name="Huber H."/>
            <person name="Yasawong M."/>
            <person name="Rohde M."/>
            <person name="Spring S."/>
            <person name="Abt B."/>
            <person name="Sikorski J."/>
            <person name="Wirth R."/>
            <person name="Detter J.C."/>
            <person name="Woyke T."/>
            <person name="Bristow J."/>
            <person name="Eisen J.A."/>
            <person name="Markowitz V."/>
            <person name="Hugenholtz P."/>
            <person name="Kyrpides N.C."/>
            <person name="Klenk H.P."/>
            <person name="Lapidus A."/>
        </authorList>
    </citation>
    <scope>NUCLEOTIDE SEQUENCE [LARGE SCALE GENOMIC DNA]</scope>
    <source>
        <strain evidence="3">DSM 11204 / 1A</strain>
    </source>
</reference>
<proteinExistence type="predicted"/>
<dbReference type="SMART" id="SM00852">
    <property type="entry name" value="MoCF_biosynth"/>
    <property type="match status" value="1"/>
</dbReference>
<name>G0EHK5_PYRF1</name>
<organism evidence="2 3">
    <name type="scientific">Pyrolobus fumarii (strain DSM 11204 / 1A)</name>
    <dbReference type="NCBI Taxonomy" id="694429"/>
    <lineage>
        <taxon>Archaea</taxon>
        <taxon>Thermoproteota</taxon>
        <taxon>Thermoprotei</taxon>
        <taxon>Desulfurococcales</taxon>
        <taxon>Pyrodictiaceae</taxon>
        <taxon>Pyrolobus</taxon>
    </lineage>
</organism>
<accession>G0EHK5</accession>
<keyword evidence="3" id="KW-1185">Reference proteome</keyword>
<dbReference type="Gene3D" id="3.40.980.10">
    <property type="entry name" value="MoaB/Mog-like domain"/>
    <property type="match status" value="1"/>
</dbReference>
<dbReference type="SUPFAM" id="SSF53218">
    <property type="entry name" value="Molybdenum cofactor biosynthesis proteins"/>
    <property type="match status" value="1"/>
</dbReference>
<dbReference type="CDD" id="cd00885">
    <property type="entry name" value="cinA"/>
    <property type="match status" value="1"/>
</dbReference>
<dbReference type="HOGENOM" id="CLU_030805_0_5_2"/>
<dbReference type="OrthoDB" id="372037at2157"/>
<dbReference type="InterPro" id="IPR001453">
    <property type="entry name" value="MoaB/Mog_dom"/>
</dbReference>
<dbReference type="PANTHER" id="PTHR13939">
    <property type="entry name" value="NICOTINAMIDE-NUCLEOTIDE AMIDOHYDROLASE PNCC"/>
    <property type="match status" value="1"/>
</dbReference>
<evidence type="ECO:0000313" key="3">
    <source>
        <dbReference type="Proteomes" id="UP000001037"/>
    </source>
</evidence>
<dbReference type="KEGG" id="pfm:Pyrfu_1500"/>
<dbReference type="Proteomes" id="UP000001037">
    <property type="component" value="Chromosome"/>
</dbReference>
<dbReference type="InterPro" id="IPR050101">
    <property type="entry name" value="CinA"/>
</dbReference>
<dbReference type="InterPro" id="IPR036425">
    <property type="entry name" value="MoaB/Mog-like_dom_sf"/>
</dbReference>
<dbReference type="EMBL" id="CP002838">
    <property type="protein sequence ID" value="AEM39358.1"/>
    <property type="molecule type" value="Genomic_DNA"/>
</dbReference>
<gene>
    <name evidence="2" type="ordered locus">Pyrfu_1500</name>
</gene>
<dbReference type="FunCoup" id="G0EHK5">
    <property type="interactions" value="6"/>
</dbReference>
<dbReference type="AlphaFoldDB" id="G0EHK5"/>
<protein>
    <submittedName>
        <fullName evidence="2">Molybdopterin-binding domain protein</fullName>
    </submittedName>
</protein>
<feature type="domain" description="MoaB/Mog" evidence="1">
    <location>
        <begin position="8"/>
        <end position="174"/>
    </location>
</feature>
<evidence type="ECO:0000259" key="1">
    <source>
        <dbReference type="SMART" id="SM00852"/>
    </source>
</evidence>
<dbReference type="RefSeq" id="WP_014027035.1">
    <property type="nucleotide sequence ID" value="NC_015931.1"/>
</dbReference>
<evidence type="ECO:0000313" key="2">
    <source>
        <dbReference type="EMBL" id="AEM39358.1"/>
    </source>
</evidence>
<dbReference type="PANTHER" id="PTHR13939:SF0">
    <property type="entry name" value="NMN AMIDOHYDROLASE-LIKE PROTEIN YFAY"/>
    <property type="match status" value="1"/>
</dbReference>
<dbReference type="InParanoid" id="G0EHK5"/>
<dbReference type="eggNOG" id="arCOG00215">
    <property type="taxonomic scope" value="Archaea"/>
</dbReference>
<dbReference type="NCBIfam" id="NF002291">
    <property type="entry name" value="PRK01215.1"/>
    <property type="match status" value="1"/>
</dbReference>
<dbReference type="STRING" id="694429.Pyrfu_1500"/>
<sequence>MTHKPIAWIINFGNELLIGRIVNTNGSWLARELTIRGFDVRRIIVAPDEEVDAVEVLREAGSKAHVVVCTGGLGPTPDDRTAEFLAKATGRKLVINEEARRMVEEKYARLGLPLTESRLKMAMLPEGATPIPNPVGTAPGIHLVHEGTHYFCLPGVPREMEAMFKGYVAKVLEGIVKPPCLVEASVVVEGVPESSMAPHIKRVMRECPECYVKSHPQGDEISNPILDIRVLVYSDSCDKAENIARRAAEAIVEAARAEGGRISEVSVRRLRD</sequence>